<dbReference type="PROSITE" id="PS50911">
    <property type="entry name" value="CHAP"/>
    <property type="match status" value="1"/>
</dbReference>
<keyword evidence="3" id="KW-1133">Transmembrane helix</keyword>
<accession>A0A261F676</accession>
<evidence type="ECO:0000256" key="1">
    <source>
        <dbReference type="SAM" id="Coils"/>
    </source>
</evidence>
<feature type="coiled-coil region" evidence="1">
    <location>
        <begin position="50"/>
        <end position="141"/>
    </location>
</feature>
<keyword evidence="1" id="KW-0175">Coiled coil</keyword>
<keyword evidence="6" id="KW-1185">Reference proteome</keyword>
<evidence type="ECO:0000256" key="3">
    <source>
        <dbReference type="SAM" id="Phobius"/>
    </source>
</evidence>
<evidence type="ECO:0000313" key="6">
    <source>
        <dbReference type="Proteomes" id="UP000243657"/>
    </source>
</evidence>
<dbReference type="AlphaFoldDB" id="A0A261F676"/>
<feature type="compositionally biased region" description="Polar residues" evidence="2">
    <location>
        <begin position="304"/>
        <end position="331"/>
    </location>
</feature>
<comment type="caution">
    <text evidence="5">The sequence shown here is derived from an EMBL/GenBank/DDBJ whole genome shotgun (WGS) entry which is preliminary data.</text>
</comment>
<proteinExistence type="predicted"/>
<protein>
    <submittedName>
        <fullName evidence="5">Amidase</fullName>
    </submittedName>
</protein>
<evidence type="ECO:0000313" key="5">
    <source>
        <dbReference type="EMBL" id="OZG54621.1"/>
    </source>
</evidence>
<keyword evidence="3" id="KW-0812">Transmembrane</keyword>
<evidence type="ECO:0000256" key="2">
    <source>
        <dbReference type="SAM" id="MobiDB-lite"/>
    </source>
</evidence>
<dbReference type="Proteomes" id="UP000243657">
    <property type="component" value="Unassembled WGS sequence"/>
</dbReference>
<dbReference type="EMBL" id="MWWT01000002">
    <property type="protein sequence ID" value="OZG54621.1"/>
    <property type="molecule type" value="Genomic_DNA"/>
</dbReference>
<organism evidence="5 6">
    <name type="scientific">Alloscardovia macacae</name>
    <dbReference type="NCBI Taxonomy" id="1160091"/>
    <lineage>
        <taxon>Bacteria</taxon>
        <taxon>Bacillati</taxon>
        <taxon>Actinomycetota</taxon>
        <taxon>Actinomycetes</taxon>
        <taxon>Bifidobacteriales</taxon>
        <taxon>Bifidobacteriaceae</taxon>
        <taxon>Alloscardovia</taxon>
    </lineage>
</organism>
<dbReference type="InterPro" id="IPR038765">
    <property type="entry name" value="Papain-like_cys_pep_sf"/>
</dbReference>
<dbReference type="Gene3D" id="3.90.1720.10">
    <property type="entry name" value="endopeptidase domain like (from Nostoc punctiforme)"/>
    <property type="match status" value="1"/>
</dbReference>
<evidence type="ECO:0000259" key="4">
    <source>
        <dbReference type="PROSITE" id="PS50911"/>
    </source>
</evidence>
<dbReference type="Pfam" id="PF05257">
    <property type="entry name" value="CHAP"/>
    <property type="match status" value="1"/>
</dbReference>
<gene>
    <name evidence="5" type="ORF">ALMA_0429</name>
</gene>
<dbReference type="SUPFAM" id="SSF54001">
    <property type="entry name" value="Cysteine proteinases"/>
    <property type="match status" value="1"/>
</dbReference>
<feature type="compositionally biased region" description="Low complexity" evidence="2">
    <location>
        <begin position="224"/>
        <end position="236"/>
    </location>
</feature>
<reference evidence="5 6" key="1">
    <citation type="journal article" date="2017" name="BMC Genomics">
        <title>Comparative genomic and phylogenomic analyses of the Bifidobacteriaceae family.</title>
        <authorList>
            <person name="Lugli G.A."/>
            <person name="Milani C."/>
            <person name="Turroni F."/>
            <person name="Duranti S."/>
            <person name="Mancabelli L."/>
            <person name="Mangifesta M."/>
            <person name="Ferrario C."/>
            <person name="Modesto M."/>
            <person name="Mattarelli P."/>
            <person name="Jiri K."/>
            <person name="van Sinderen D."/>
            <person name="Ventura M."/>
        </authorList>
    </citation>
    <scope>NUCLEOTIDE SEQUENCE [LARGE SCALE GENOMIC DNA]</scope>
    <source>
        <strain evidence="5 6">DSM 24762</strain>
    </source>
</reference>
<dbReference type="RefSeq" id="WP_094726205.1">
    <property type="nucleotide sequence ID" value="NZ_JBHLWS010000009.1"/>
</dbReference>
<sequence>MKATRKNVRTRMNAVVAAGTVALSLISGSIVSWYISPMDDANALTPYQTLAQHQQAQASLKQQLAGVNNELARLITDLNDLVNNQIPAAETAAAQAQDAAASAAQRAQEAADRLTAAQNDKTTLENQLSTAQATNDDAKDKVAALARSSFHGSNASKTMSVVTGSKSAEEYIQTMQSDSAVSRVEAKAASDSATELSTGKNRVDRLTAIEQRITGLKAEADQQSAAAQQASADANAKVSSLNDLRSQADQKSKQLSAQQANLQTAEAREAAAVVQAQVQVDEYNRQLAAQAAAQAAAARKKAATSQYTGKRQNTSSNTNSQPAPVNYNAQNAGDYSVPGNCGPTATSCYGHNTGRTAVLGGAYPWSQCTWYAYNRRTALGLPVGSYMGNGKDWANTGRRLGYVVNNTPHVGAAMVFQAGQAGSDRTYGHVAIVERVNSDGSVLISECGAVYQGVAHSRIIRNASAYQYVHI</sequence>
<dbReference type="InterPro" id="IPR007921">
    <property type="entry name" value="CHAP_dom"/>
</dbReference>
<feature type="region of interest" description="Disordered" evidence="2">
    <location>
        <begin position="303"/>
        <end position="331"/>
    </location>
</feature>
<feature type="region of interest" description="Disordered" evidence="2">
    <location>
        <begin position="224"/>
        <end position="260"/>
    </location>
</feature>
<feature type="domain" description="Peptidase C51" evidence="4">
    <location>
        <begin position="343"/>
        <end position="470"/>
    </location>
</feature>
<feature type="transmembrane region" description="Helical" evidence="3">
    <location>
        <begin position="12"/>
        <end position="35"/>
    </location>
</feature>
<keyword evidence="3" id="KW-0472">Membrane</keyword>
<name>A0A261F676_9BIFI</name>